<dbReference type="PANTHER" id="PTHR33713:SF6">
    <property type="entry name" value="ANTITOXIN YEFM"/>
    <property type="match status" value="1"/>
</dbReference>
<comment type="similarity">
    <text evidence="1 2">Belongs to the phD/YefM antitoxin family.</text>
</comment>
<dbReference type="Gene3D" id="3.40.1620.10">
    <property type="entry name" value="YefM-like domain"/>
    <property type="match status" value="1"/>
</dbReference>
<dbReference type="NCBIfam" id="TIGR01552">
    <property type="entry name" value="phd_fam"/>
    <property type="match status" value="1"/>
</dbReference>
<reference evidence="4" key="1">
    <citation type="journal article" date="2012" name="PLoS ONE">
        <title>The success of Acinetobacter species; genetic, metabolic and virulence attributes.</title>
        <authorList>
            <person name="Peleg A.Y."/>
            <person name="de Breij A."/>
            <person name="Adams M.D."/>
            <person name="Cerqueira G.M."/>
            <person name="Mocali S."/>
            <person name="Galardini M."/>
            <person name="Nibbering P.H."/>
            <person name="Earl A.M."/>
            <person name="Ward D.V."/>
            <person name="Paterson D.L."/>
            <person name="Seifert H."/>
            <person name="Dijkshoorn L."/>
        </authorList>
    </citation>
    <scope>NUCLEOTIDE SEQUENCE [LARGE SCALE GENOMIC DNA]</scope>
    <source>
        <strain evidence="4">SH046</strain>
    </source>
</reference>
<comment type="function">
    <text evidence="2">Antitoxin component of a type II toxin-antitoxin (TA) system.</text>
</comment>
<dbReference type="PANTHER" id="PTHR33713">
    <property type="entry name" value="ANTITOXIN YAFN-RELATED"/>
    <property type="match status" value="1"/>
</dbReference>
<dbReference type="eggNOG" id="COG2161">
    <property type="taxonomic scope" value="Bacteria"/>
</dbReference>
<evidence type="ECO:0000256" key="1">
    <source>
        <dbReference type="ARBA" id="ARBA00009981"/>
    </source>
</evidence>
<dbReference type="InterPro" id="IPR006442">
    <property type="entry name" value="Antitoxin_Phd/YefM"/>
</dbReference>
<evidence type="ECO:0000256" key="2">
    <source>
        <dbReference type="RuleBase" id="RU362080"/>
    </source>
</evidence>
<dbReference type="EMBL" id="GG704976">
    <property type="protein sequence ID" value="EEY94672.1"/>
    <property type="molecule type" value="Genomic_DNA"/>
</dbReference>
<sequence>MQNMQVFTYTDARNNLKSVLDKVIDDADVAVITRKEGSHAVVMGQEHYDSLMETLYLLSSPNNAARLNESIAQLRASRATERDLIEDESDN</sequence>
<name>D0SH64_ACIJO</name>
<dbReference type="InterPro" id="IPR036165">
    <property type="entry name" value="YefM-like_sf"/>
</dbReference>
<proteinExistence type="inferred from homology"/>
<protein>
    <recommendedName>
        <fullName evidence="2">Antitoxin</fullName>
    </recommendedName>
</protein>
<dbReference type="InterPro" id="IPR051405">
    <property type="entry name" value="phD/YefM_antitoxin"/>
</dbReference>
<dbReference type="Pfam" id="PF02604">
    <property type="entry name" value="PhdYeFM_antitox"/>
    <property type="match status" value="1"/>
</dbReference>
<dbReference type="AlphaFoldDB" id="D0SH64"/>
<accession>D0SH64</accession>
<dbReference type="Proteomes" id="UP000012047">
    <property type="component" value="Unassembled WGS sequence"/>
</dbReference>
<evidence type="ECO:0000313" key="3">
    <source>
        <dbReference type="EMBL" id="EEY94672.1"/>
    </source>
</evidence>
<gene>
    <name evidence="3" type="ORF">HMPREF0016_03187</name>
</gene>
<evidence type="ECO:0000313" key="4">
    <source>
        <dbReference type="Proteomes" id="UP000012047"/>
    </source>
</evidence>
<dbReference type="HOGENOM" id="CLU_155837_1_1_6"/>
<dbReference type="SUPFAM" id="SSF143120">
    <property type="entry name" value="YefM-like"/>
    <property type="match status" value="1"/>
</dbReference>
<dbReference type="Gene3D" id="1.10.1220.170">
    <property type="match status" value="1"/>
</dbReference>
<organism evidence="3 4">
    <name type="scientific">Acinetobacter johnsonii SH046</name>
    <dbReference type="NCBI Taxonomy" id="575586"/>
    <lineage>
        <taxon>Bacteria</taxon>
        <taxon>Pseudomonadati</taxon>
        <taxon>Pseudomonadota</taxon>
        <taxon>Gammaproteobacteria</taxon>
        <taxon>Moraxellales</taxon>
        <taxon>Moraxellaceae</taxon>
        <taxon>Acinetobacter</taxon>
    </lineage>
</organism>